<feature type="region of interest" description="Disordered" evidence="1">
    <location>
        <begin position="1"/>
        <end position="52"/>
    </location>
</feature>
<comment type="caution">
    <text evidence="2">The sequence shown here is derived from an EMBL/GenBank/DDBJ whole genome shotgun (WGS) entry which is preliminary data.</text>
</comment>
<gene>
    <name evidence="2" type="ORF">DV515_00001838</name>
</gene>
<keyword evidence="3" id="KW-1185">Reference proteome</keyword>
<feature type="compositionally biased region" description="Polar residues" evidence="1">
    <location>
        <begin position="34"/>
        <end position="45"/>
    </location>
</feature>
<sequence>MFKKLKQKISEEQVLPRGASSVPPQVPSKSPPSTGNRIRTTSFTDQNHEGTVTPDKEDWFYMKLNIL</sequence>
<dbReference type="Proteomes" id="UP000276834">
    <property type="component" value="Unassembled WGS sequence"/>
</dbReference>
<dbReference type="AlphaFoldDB" id="A0A3L8SYX8"/>
<proteinExistence type="predicted"/>
<organism evidence="2 3">
    <name type="scientific">Chloebia gouldiae</name>
    <name type="common">Gouldian finch</name>
    <name type="synonym">Erythrura gouldiae</name>
    <dbReference type="NCBI Taxonomy" id="44316"/>
    <lineage>
        <taxon>Eukaryota</taxon>
        <taxon>Metazoa</taxon>
        <taxon>Chordata</taxon>
        <taxon>Craniata</taxon>
        <taxon>Vertebrata</taxon>
        <taxon>Euteleostomi</taxon>
        <taxon>Archelosauria</taxon>
        <taxon>Archosauria</taxon>
        <taxon>Dinosauria</taxon>
        <taxon>Saurischia</taxon>
        <taxon>Theropoda</taxon>
        <taxon>Coelurosauria</taxon>
        <taxon>Aves</taxon>
        <taxon>Neognathae</taxon>
        <taxon>Neoaves</taxon>
        <taxon>Telluraves</taxon>
        <taxon>Australaves</taxon>
        <taxon>Passeriformes</taxon>
        <taxon>Passeroidea</taxon>
        <taxon>Passeridae</taxon>
        <taxon>Chloebia</taxon>
    </lineage>
</organism>
<accession>A0A3L8SYX8</accession>
<evidence type="ECO:0000313" key="3">
    <source>
        <dbReference type="Proteomes" id="UP000276834"/>
    </source>
</evidence>
<dbReference type="EMBL" id="QUSF01000003">
    <property type="protein sequence ID" value="RLW11544.1"/>
    <property type="molecule type" value="Genomic_DNA"/>
</dbReference>
<evidence type="ECO:0000313" key="2">
    <source>
        <dbReference type="EMBL" id="RLW11544.1"/>
    </source>
</evidence>
<reference evidence="2 3" key="1">
    <citation type="journal article" date="2018" name="Proc. R. Soc. B">
        <title>A non-coding region near Follistatin controls head colour polymorphism in the Gouldian finch.</title>
        <authorList>
            <person name="Toomey M.B."/>
            <person name="Marques C.I."/>
            <person name="Andrade P."/>
            <person name="Araujo P.M."/>
            <person name="Sabatino S."/>
            <person name="Gazda M.A."/>
            <person name="Afonso S."/>
            <person name="Lopes R.J."/>
            <person name="Corbo J.C."/>
            <person name="Carneiro M."/>
        </authorList>
    </citation>
    <scope>NUCLEOTIDE SEQUENCE [LARGE SCALE GENOMIC DNA]</scope>
    <source>
        <strain evidence="2">Red01</strain>
        <tissue evidence="2">Muscle</tissue>
    </source>
</reference>
<name>A0A3L8SYX8_CHLGU</name>
<protein>
    <submittedName>
        <fullName evidence="2">Uncharacterized protein</fullName>
    </submittedName>
</protein>
<evidence type="ECO:0000256" key="1">
    <source>
        <dbReference type="SAM" id="MobiDB-lite"/>
    </source>
</evidence>